<comment type="caution">
    <text evidence="2">The sequence shown here is derived from an EMBL/GenBank/DDBJ whole genome shotgun (WGS) entry which is preliminary data.</text>
</comment>
<dbReference type="OrthoDB" id="4336585at2"/>
<dbReference type="GO" id="GO:0003677">
    <property type="term" value="F:DNA binding"/>
    <property type="evidence" value="ECO:0007669"/>
    <property type="project" value="InterPro"/>
</dbReference>
<dbReference type="PANTHER" id="PTHR35010">
    <property type="entry name" value="BLL4672 PROTEIN-RELATED"/>
    <property type="match status" value="1"/>
</dbReference>
<evidence type="ECO:0000313" key="3">
    <source>
        <dbReference type="Proteomes" id="UP000318186"/>
    </source>
</evidence>
<dbReference type="CDD" id="cd00093">
    <property type="entry name" value="HTH_XRE"/>
    <property type="match status" value="1"/>
</dbReference>
<dbReference type="Proteomes" id="UP000318186">
    <property type="component" value="Unassembled WGS sequence"/>
</dbReference>
<dbReference type="Gene3D" id="1.10.260.40">
    <property type="entry name" value="lambda repressor-like DNA-binding domains"/>
    <property type="match status" value="1"/>
</dbReference>
<feature type="region of interest" description="Disordered" evidence="1">
    <location>
        <begin position="101"/>
        <end position="184"/>
    </location>
</feature>
<proteinExistence type="predicted"/>
<evidence type="ECO:0000313" key="2">
    <source>
        <dbReference type="EMBL" id="TWF90638.1"/>
    </source>
</evidence>
<gene>
    <name evidence="2" type="ORF">FHX80_1353</name>
</gene>
<name>A0A561TU48_9ACTN</name>
<dbReference type="PANTHER" id="PTHR35010:SF2">
    <property type="entry name" value="BLL4672 PROTEIN"/>
    <property type="match status" value="1"/>
</dbReference>
<sequence length="184" mass="19573">MDTAHELRESVAGRRAKITPQQAGLPAFGGGIRRVPGLRREEVALLAGFGIDYYARLERGQLAGASEEVLDAVCRALSKPGRLDLARLSLPRTACPRRRLKNRAKVPPGRARDVCRSNGLGKLHLPDTPSSKPGSTGLMPVDSFSGNEEVPRGPRQEGRREGRVVGEPQLGGAGMGTPAVLAPT</sequence>
<accession>A0A561TU48</accession>
<organism evidence="2 3">
    <name type="scientific">Streptomyces brevispora</name>
    <dbReference type="NCBI Taxonomy" id="887462"/>
    <lineage>
        <taxon>Bacteria</taxon>
        <taxon>Bacillati</taxon>
        <taxon>Actinomycetota</taxon>
        <taxon>Actinomycetes</taxon>
        <taxon>Kitasatosporales</taxon>
        <taxon>Streptomycetaceae</taxon>
        <taxon>Streptomyces</taxon>
    </lineage>
</organism>
<dbReference type="EMBL" id="VIWW01000003">
    <property type="protein sequence ID" value="TWF90638.1"/>
    <property type="molecule type" value="Genomic_DNA"/>
</dbReference>
<dbReference type="InterPro" id="IPR010982">
    <property type="entry name" value="Lambda_DNA-bd_dom_sf"/>
</dbReference>
<dbReference type="InterPro" id="IPR001387">
    <property type="entry name" value="Cro/C1-type_HTH"/>
</dbReference>
<evidence type="ECO:0000256" key="1">
    <source>
        <dbReference type="SAM" id="MobiDB-lite"/>
    </source>
</evidence>
<dbReference type="SUPFAM" id="SSF47413">
    <property type="entry name" value="lambda repressor-like DNA-binding domains"/>
    <property type="match status" value="1"/>
</dbReference>
<feature type="compositionally biased region" description="Basic and acidic residues" evidence="1">
    <location>
        <begin position="149"/>
        <end position="164"/>
    </location>
</feature>
<dbReference type="AlphaFoldDB" id="A0A561TU48"/>
<protein>
    <submittedName>
        <fullName evidence="2">Helix-turn-helix protein</fullName>
    </submittedName>
</protein>
<reference evidence="2 3" key="1">
    <citation type="submission" date="2019-06" db="EMBL/GenBank/DDBJ databases">
        <title>Sequencing the genomes of 1000 actinobacteria strains.</title>
        <authorList>
            <person name="Klenk H.-P."/>
        </authorList>
    </citation>
    <scope>NUCLEOTIDE SEQUENCE [LARGE SCALE GENOMIC DNA]</scope>
    <source>
        <strain evidence="2 3">DSM 42059</strain>
    </source>
</reference>